<keyword evidence="1" id="KW-0175">Coiled coil</keyword>
<gene>
    <name evidence="2" type="ORF">FRACYDRAFT_233349</name>
</gene>
<evidence type="ECO:0000313" key="2">
    <source>
        <dbReference type="EMBL" id="OEU23178.1"/>
    </source>
</evidence>
<organism evidence="2 3">
    <name type="scientific">Fragilariopsis cylindrus CCMP1102</name>
    <dbReference type="NCBI Taxonomy" id="635003"/>
    <lineage>
        <taxon>Eukaryota</taxon>
        <taxon>Sar</taxon>
        <taxon>Stramenopiles</taxon>
        <taxon>Ochrophyta</taxon>
        <taxon>Bacillariophyta</taxon>
        <taxon>Bacillariophyceae</taxon>
        <taxon>Bacillariophycidae</taxon>
        <taxon>Bacillariales</taxon>
        <taxon>Bacillariaceae</taxon>
        <taxon>Fragilariopsis</taxon>
    </lineage>
</organism>
<dbReference type="CDD" id="cd18186">
    <property type="entry name" value="BTB_POZ_ZBTB_KLHL-like"/>
    <property type="match status" value="1"/>
</dbReference>
<evidence type="ECO:0008006" key="4">
    <source>
        <dbReference type="Google" id="ProtNLM"/>
    </source>
</evidence>
<feature type="coiled-coil region" evidence="1">
    <location>
        <begin position="373"/>
        <end position="425"/>
    </location>
</feature>
<evidence type="ECO:0000256" key="1">
    <source>
        <dbReference type="SAM" id="Coils"/>
    </source>
</evidence>
<dbReference type="EMBL" id="KV784353">
    <property type="protein sequence ID" value="OEU23178.1"/>
    <property type="molecule type" value="Genomic_DNA"/>
</dbReference>
<dbReference type="Proteomes" id="UP000095751">
    <property type="component" value="Unassembled WGS sequence"/>
</dbReference>
<dbReference type="OrthoDB" id="6359816at2759"/>
<dbReference type="InterPro" id="IPR011333">
    <property type="entry name" value="SKP1/BTB/POZ_sf"/>
</dbReference>
<sequence length="476" mass="54389">MKRKRVQWSKEPGEAPDFSDWRITLAKKGKPNQSSQTVQKGTSSLAVTFYVHRNLLGTQSEYFNRVFKLSNSVAVFSNNDDGRTDLSSSSGGAFSESKTQHSFIDLPSTISDKSFGLIKKAFEALLHYCYLENFDLNGTSLSPIPLLFLCDYFQMEDDFESQVIIYSENLIKEMASPTKLHLLYADVIEFRAAGLNVERAQTLISRECSLDKILLLRWTQLAVIADLPLWLNVVFFINNPLKSCSKYWSESVANFLVNNNKSSAIDSNSFQRLTDENVLPYVDANAALVLLKEEQKYGCPEAPFSDDSDSKLPKLTNLQERCVESLIEEELEPNNGKEYREKLRQRATETMYSLPHVMGTYLNRTLDSYGEERTTLSQQIEAKTDRLKKVEDKLKTDKEKYRAQIEAKKDRLKKVETKLKTEKVKYCALNTSLQEQQNNDQERRGFFSTVIKFLGITAVVAVAPKDIFYNCINDKL</sequence>
<dbReference type="AlphaFoldDB" id="A0A1E7FYG0"/>
<dbReference type="KEGG" id="fcy:FRACYDRAFT_233349"/>
<reference evidence="2 3" key="1">
    <citation type="submission" date="2016-09" db="EMBL/GenBank/DDBJ databases">
        <title>Extensive genetic diversity and differential bi-allelic expression allows diatom success in the polar Southern Ocean.</title>
        <authorList>
            <consortium name="DOE Joint Genome Institute"/>
            <person name="Mock T."/>
            <person name="Otillar R.P."/>
            <person name="Strauss J."/>
            <person name="Dupont C."/>
            <person name="Frickenhaus S."/>
            <person name="Maumus F."/>
            <person name="Mcmullan M."/>
            <person name="Sanges R."/>
            <person name="Schmutz J."/>
            <person name="Toseland A."/>
            <person name="Valas R."/>
            <person name="Veluchamy A."/>
            <person name="Ward B.J."/>
            <person name="Allen A."/>
            <person name="Barry K."/>
            <person name="Falciatore A."/>
            <person name="Ferrante M."/>
            <person name="Fortunato A.E."/>
            <person name="Gloeckner G."/>
            <person name="Gruber A."/>
            <person name="Hipkin R."/>
            <person name="Janech M."/>
            <person name="Kroth P."/>
            <person name="Leese F."/>
            <person name="Lindquist E."/>
            <person name="Lyon B.R."/>
            <person name="Martin J."/>
            <person name="Mayer C."/>
            <person name="Parker M."/>
            <person name="Quesneville H."/>
            <person name="Raymond J."/>
            <person name="Uhlig C."/>
            <person name="Valentin K.U."/>
            <person name="Worden A.Z."/>
            <person name="Armbrust E.V."/>
            <person name="Bowler C."/>
            <person name="Green B."/>
            <person name="Moulton V."/>
            <person name="Van Oosterhout C."/>
            <person name="Grigoriev I."/>
        </authorList>
    </citation>
    <scope>NUCLEOTIDE SEQUENCE [LARGE SCALE GENOMIC DNA]</scope>
    <source>
        <strain evidence="2 3">CCMP1102</strain>
    </source>
</reference>
<name>A0A1E7FYG0_9STRA</name>
<dbReference type="SUPFAM" id="SSF54695">
    <property type="entry name" value="POZ domain"/>
    <property type="match status" value="1"/>
</dbReference>
<dbReference type="Gene3D" id="3.30.710.10">
    <property type="entry name" value="Potassium Channel Kv1.1, Chain A"/>
    <property type="match status" value="1"/>
</dbReference>
<proteinExistence type="predicted"/>
<dbReference type="InParanoid" id="A0A1E7FYG0"/>
<protein>
    <recommendedName>
        <fullName evidence="4">BTB domain-containing protein</fullName>
    </recommendedName>
</protein>
<keyword evidence="3" id="KW-1185">Reference proteome</keyword>
<evidence type="ECO:0000313" key="3">
    <source>
        <dbReference type="Proteomes" id="UP000095751"/>
    </source>
</evidence>
<accession>A0A1E7FYG0</accession>